<reference evidence="1 2" key="1">
    <citation type="journal article" date="2020" name="Nature">
        <title>Six reference-quality genomes reveal evolution of bat adaptations.</title>
        <authorList>
            <person name="Jebb D."/>
            <person name="Huang Z."/>
            <person name="Pippel M."/>
            <person name="Hughes G.M."/>
            <person name="Lavrichenko K."/>
            <person name="Devanna P."/>
            <person name="Winkler S."/>
            <person name="Jermiin L.S."/>
            <person name="Skirmuntt E.C."/>
            <person name="Katzourakis A."/>
            <person name="Burkitt-Gray L."/>
            <person name="Ray D.A."/>
            <person name="Sullivan K.A.M."/>
            <person name="Roscito J.G."/>
            <person name="Kirilenko B.M."/>
            <person name="Davalos L.M."/>
            <person name="Corthals A.P."/>
            <person name="Power M.L."/>
            <person name="Jones G."/>
            <person name="Ransome R.D."/>
            <person name="Dechmann D.K.N."/>
            <person name="Locatelli A.G."/>
            <person name="Puechmaille S.J."/>
            <person name="Fedrigo O."/>
            <person name="Jarvis E.D."/>
            <person name="Hiller M."/>
            <person name="Vernes S.C."/>
            <person name="Myers E.W."/>
            <person name="Teeling E.C."/>
        </authorList>
    </citation>
    <scope>NUCLEOTIDE SEQUENCE [LARGE SCALE GENOMIC DNA]</scope>
    <source>
        <strain evidence="1">Bat1K_MPI-CBG_1</strain>
    </source>
</reference>
<evidence type="ECO:0000313" key="1">
    <source>
        <dbReference type="EMBL" id="KAF6119909.1"/>
    </source>
</evidence>
<protein>
    <submittedName>
        <fullName evidence="1">Uncharacterized protein</fullName>
    </submittedName>
</protein>
<sequence length="130" mass="14933">MPLPMNWPKRTDTSDYLSTCFLYTLRTWGRRWKYRQKSARGALRFKALGLPQTNHPPFTFHPCPFSACGILWLPGVECSEPMTSLIQGLHCEGIRPSPQCLDKSCRFCDGQKSHNVALIFFSRVKKGVKR</sequence>
<comment type="caution">
    <text evidence="1">The sequence shown here is derived from an EMBL/GenBank/DDBJ whole genome shotgun (WGS) entry which is preliminary data.</text>
</comment>
<accession>A0A834AZT4</accession>
<name>A0A834AZT4_9CHIR</name>
<dbReference type="AlphaFoldDB" id="A0A834AZT4"/>
<organism evidence="1 2">
    <name type="scientific">Phyllostomus discolor</name>
    <name type="common">pale spear-nosed bat</name>
    <dbReference type="NCBI Taxonomy" id="89673"/>
    <lineage>
        <taxon>Eukaryota</taxon>
        <taxon>Metazoa</taxon>
        <taxon>Chordata</taxon>
        <taxon>Craniata</taxon>
        <taxon>Vertebrata</taxon>
        <taxon>Euteleostomi</taxon>
        <taxon>Mammalia</taxon>
        <taxon>Eutheria</taxon>
        <taxon>Laurasiatheria</taxon>
        <taxon>Chiroptera</taxon>
        <taxon>Yangochiroptera</taxon>
        <taxon>Phyllostomidae</taxon>
        <taxon>Phyllostominae</taxon>
        <taxon>Phyllostomus</taxon>
    </lineage>
</organism>
<dbReference type="Proteomes" id="UP000664940">
    <property type="component" value="Unassembled WGS sequence"/>
</dbReference>
<proteinExistence type="predicted"/>
<evidence type="ECO:0000313" key="2">
    <source>
        <dbReference type="Proteomes" id="UP000664940"/>
    </source>
</evidence>
<gene>
    <name evidence="1" type="ORF">HJG60_010290</name>
</gene>
<dbReference type="EMBL" id="JABVXQ010000003">
    <property type="protein sequence ID" value="KAF6119909.1"/>
    <property type="molecule type" value="Genomic_DNA"/>
</dbReference>